<dbReference type="Proteomes" id="UP000287830">
    <property type="component" value="Unassembled WGS sequence"/>
</dbReference>
<name>A0A7U9L0Y3_9ACTN</name>
<dbReference type="EMBL" id="BHZC01000001">
    <property type="protein sequence ID" value="GCD38461.1"/>
    <property type="molecule type" value="Genomic_DNA"/>
</dbReference>
<gene>
    <name evidence="2" type="ORF">OEIGOIKO_06275</name>
</gene>
<proteinExistence type="predicted"/>
<accession>A0A7U9L0Y3</accession>
<evidence type="ECO:0000313" key="3">
    <source>
        <dbReference type="Proteomes" id="UP000287830"/>
    </source>
</evidence>
<feature type="region of interest" description="Disordered" evidence="1">
    <location>
        <begin position="30"/>
        <end position="49"/>
    </location>
</feature>
<evidence type="ECO:0000313" key="2">
    <source>
        <dbReference type="EMBL" id="GCD38461.1"/>
    </source>
</evidence>
<comment type="caution">
    <text evidence="2">The sequence shown here is derived from an EMBL/GenBank/DDBJ whole genome shotgun (WGS) entry which is preliminary data.</text>
</comment>
<sequence>MEAVAAGGGRCQEGGVDEGFEEVFGFVGVPAEQRGSGGEGDVGAVGETKEAERLGLVGA</sequence>
<dbReference type="AlphaFoldDB" id="A0A7U9L0Y3"/>
<organism evidence="2 3">
    <name type="scientific">Streptomyces chrestomyceticus JCM 4735</name>
    <dbReference type="NCBI Taxonomy" id="1306181"/>
    <lineage>
        <taxon>Bacteria</taxon>
        <taxon>Bacillati</taxon>
        <taxon>Actinomycetota</taxon>
        <taxon>Actinomycetes</taxon>
        <taxon>Kitasatosporales</taxon>
        <taxon>Streptomycetaceae</taxon>
        <taxon>Streptomyces</taxon>
    </lineage>
</organism>
<protein>
    <submittedName>
        <fullName evidence="2">Uncharacterized protein</fullName>
    </submittedName>
</protein>
<reference evidence="2 3" key="1">
    <citation type="submission" date="2018-11" db="EMBL/GenBank/DDBJ databases">
        <title>Whole genome sequence of Streptomyces chrestomyceticus NBRC 13444(T).</title>
        <authorList>
            <person name="Komaki H."/>
            <person name="Tamura T."/>
        </authorList>
    </citation>
    <scope>NUCLEOTIDE SEQUENCE [LARGE SCALE GENOMIC DNA]</scope>
    <source>
        <strain evidence="2 3">NBRC 13444</strain>
    </source>
</reference>
<evidence type="ECO:0000256" key="1">
    <source>
        <dbReference type="SAM" id="MobiDB-lite"/>
    </source>
</evidence>